<gene>
    <name evidence="1" type="primary">48</name>
    <name evidence="1" type="ORF">MYRNA_48</name>
</gene>
<protein>
    <submittedName>
        <fullName evidence="1">Uncharacterized protein</fullName>
    </submittedName>
</protein>
<sequence>MSNAVATAAEITTHDEFVAFYVANITPFAIAEIGEDTVASAQAGSYCDAEYVASRNHHIARLEALSNEELAAEYVANDAEHDRMIALDDWAEYDVDDHESHYAEQWLIKSLLEDRAVRARYCSPQPLTHSPFAGLVAA</sequence>
<keyword evidence="2" id="KW-1185">Reference proteome</keyword>
<reference evidence="1 2" key="1">
    <citation type="submission" date="2008-06" db="EMBL/GenBank/DDBJ databases">
        <authorList>
            <person name="Smith A.L."/>
            <person name="Paladin E.C."/>
            <person name="Jacobs-Sera D."/>
            <person name="Hendirx R.W."/>
            <person name="Hatfull G.F."/>
        </authorList>
    </citation>
    <scope>NUCLEOTIDE SEQUENCE [LARGE SCALE GENOMIC DNA]</scope>
</reference>
<dbReference type="GeneID" id="6920752"/>
<dbReference type="RefSeq" id="YP_002224966.1">
    <property type="nucleotide sequence ID" value="NC_011273.1"/>
</dbReference>
<evidence type="ECO:0000313" key="2">
    <source>
        <dbReference type="Proteomes" id="UP000001849"/>
    </source>
</evidence>
<accession>B5LJ59</accession>
<dbReference type="Proteomes" id="UP000001849">
    <property type="component" value="Segment"/>
</dbReference>
<evidence type="ECO:0000313" key="1">
    <source>
        <dbReference type="EMBL" id="ACH62056.1"/>
    </source>
</evidence>
<organism evidence="1 2">
    <name type="scientific">Mycobacterium phage Myrna</name>
    <dbReference type="NCBI Taxonomy" id="546805"/>
    <lineage>
        <taxon>Viruses</taxon>
        <taxon>Duplodnaviria</taxon>
        <taxon>Heunggongvirae</taxon>
        <taxon>Uroviricota</taxon>
        <taxon>Caudoviricetes</taxon>
        <taxon>Ceeclamvirinae</taxon>
        <taxon>Myrnavirus</taxon>
        <taxon>Myrnavirus myrna</taxon>
    </lineage>
</organism>
<dbReference type="EMBL" id="EU826466">
    <property type="protein sequence ID" value="ACH62056.1"/>
    <property type="molecule type" value="Genomic_DNA"/>
</dbReference>
<name>B5LJ59_9CAUD</name>
<dbReference type="KEGG" id="vg:6920752"/>
<proteinExistence type="predicted"/>